<evidence type="ECO:0000256" key="2">
    <source>
        <dbReference type="ARBA" id="ARBA00022729"/>
    </source>
</evidence>
<dbReference type="SUPFAM" id="SSF53850">
    <property type="entry name" value="Periplasmic binding protein-like II"/>
    <property type="match status" value="1"/>
</dbReference>
<dbReference type="GO" id="GO:0042597">
    <property type="term" value="C:periplasmic space"/>
    <property type="evidence" value="ECO:0007669"/>
    <property type="project" value="UniProtKB-SubCell"/>
</dbReference>
<dbReference type="eggNOG" id="COG1638">
    <property type="taxonomic scope" value="Bacteria"/>
</dbReference>
<dbReference type="OrthoDB" id="7822595at2"/>
<keyword evidence="3" id="KW-0574">Periplasm</keyword>
<evidence type="ECO:0000256" key="4">
    <source>
        <dbReference type="SAM" id="SignalP"/>
    </source>
</evidence>
<dbReference type="RefSeq" id="WP_007206696.1">
    <property type="nucleotide sequence ID" value="NZ_CH672414.1"/>
</dbReference>
<dbReference type="Proteomes" id="UP000004507">
    <property type="component" value="Unassembled WGS sequence"/>
</dbReference>
<dbReference type="PANTHER" id="PTHR33376:SF15">
    <property type="entry name" value="BLL6794 PROTEIN"/>
    <property type="match status" value="1"/>
</dbReference>
<evidence type="ECO:0000256" key="3">
    <source>
        <dbReference type="ARBA" id="ARBA00022764"/>
    </source>
</evidence>
<dbReference type="PANTHER" id="PTHR33376">
    <property type="match status" value="1"/>
</dbReference>
<evidence type="ECO:0000313" key="5">
    <source>
        <dbReference type="EMBL" id="EAQ06623.1"/>
    </source>
</evidence>
<comment type="subcellular location">
    <subcellularLocation>
        <location evidence="1">Periplasm</location>
    </subcellularLocation>
</comment>
<reference evidence="5 6" key="1">
    <citation type="submission" date="2006-01" db="EMBL/GenBank/DDBJ databases">
        <authorList>
            <person name="Hagstrom A."/>
            <person name="Ferriera S."/>
            <person name="Johnson J."/>
            <person name="Kravitz S."/>
            <person name="Halpern A."/>
            <person name="Remington K."/>
            <person name="Beeson K."/>
            <person name="Tran B."/>
            <person name="Rogers Y.-H."/>
            <person name="Friedman R."/>
            <person name="Venter J.C."/>
        </authorList>
    </citation>
    <scope>NUCLEOTIDE SEQUENCE [LARGE SCALE GENOMIC DNA]</scope>
    <source>
        <strain evidence="5 6">SKA53</strain>
    </source>
</reference>
<keyword evidence="6" id="KW-1185">Reference proteome</keyword>
<dbReference type="GO" id="GO:0055085">
    <property type="term" value="P:transmembrane transport"/>
    <property type="evidence" value="ECO:0007669"/>
    <property type="project" value="InterPro"/>
</dbReference>
<dbReference type="InterPro" id="IPR038404">
    <property type="entry name" value="TRAP_DctP_sf"/>
</dbReference>
<evidence type="ECO:0000313" key="6">
    <source>
        <dbReference type="Proteomes" id="UP000004507"/>
    </source>
</evidence>
<feature type="signal peptide" evidence="4">
    <location>
        <begin position="1"/>
        <end position="23"/>
    </location>
</feature>
<feature type="chain" id="PRO_5002661433" evidence="4">
    <location>
        <begin position="24"/>
        <end position="344"/>
    </location>
</feature>
<name>A3V4Q5_9RHOB</name>
<accession>A3V4Q5</accession>
<organism evidence="5 6">
    <name type="scientific">Yoonia vestfoldensis SKA53</name>
    <dbReference type="NCBI Taxonomy" id="314232"/>
    <lineage>
        <taxon>Bacteria</taxon>
        <taxon>Pseudomonadati</taxon>
        <taxon>Pseudomonadota</taxon>
        <taxon>Alphaproteobacteria</taxon>
        <taxon>Rhodobacterales</taxon>
        <taxon>Paracoccaceae</taxon>
        <taxon>Yoonia</taxon>
    </lineage>
</organism>
<gene>
    <name evidence="5" type="ORF">SKA53_13786</name>
</gene>
<dbReference type="NCBIfam" id="NF037995">
    <property type="entry name" value="TRAP_S1"/>
    <property type="match status" value="1"/>
</dbReference>
<dbReference type="STRING" id="314232.SKA53_13786"/>
<dbReference type="Pfam" id="PF03480">
    <property type="entry name" value="DctP"/>
    <property type="match status" value="1"/>
</dbReference>
<sequence length="344" mass="36810">MHAMHLLSHATLALLVLTTPAFAQEVTLRFQHFVAPASANPTYFMQPWADAIAEQSGGRIKVEIYPFMQLGGSATNQYDLIRDGAIDGGWVIPGYQPNRFPEAEALELPFMTTKSAQEASAAAWEFTQDYLMDDFADIHIIAAHMHGPGILHKRGDAPATIEDFAGLKLRGPSRTATLLLEELGASPVGMPVPQFPEAIARGVVDGGVIPWEQAPSLKLDELTDSHTDVAGDRSLYNLYFLWAMNKATYDALPDDLRAVIDANSGLMASRWAGRAHDTGDAVGRDVMAASGNTIAELSAAQTAEIMAVGAGVTSRWIAEMDAKGYDGAALVAAAQFAVEANIGQ</sequence>
<protein>
    <submittedName>
        <fullName evidence="5">TRAP dicarboxylate transporter, DctP subunit</fullName>
    </submittedName>
</protein>
<keyword evidence="2 4" id="KW-0732">Signal</keyword>
<comment type="caution">
    <text evidence="5">The sequence shown here is derived from an EMBL/GenBank/DDBJ whole genome shotgun (WGS) entry which is preliminary data.</text>
</comment>
<dbReference type="InterPro" id="IPR018389">
    <property type="entry name" value="DctP_fam"/>
</dbReference>
<dbReference type="EMBL" id="AAMS01000004">
    <property type="protein sequence ID" value="EAQ06623.1"/>
    <property type="molecule type" value="Genomic_DNA"/>
</dbReference>
<dbReference type="AlphaFoldDB" id="A3V4Q5"/>
<dbReference type="CDD" id="cd13665">
    <property type="entry name" value="PBP2_TRAP_Dctp3_4"/>
    <property type="match status" value="1"/>
</dbReference>
<dbReference type="HOGENOM" id="CLU_036176_2_0_5"/>
<dbReference type="Gene3D" id="3.40.190.170">
    <property type="entry name" value="Bacterial extracellular solute-binding protein, family 7"/>
    <property type="match status" value="1"/>
</dbReference>
<proteinExistence type="predicted"/>
<evidence type="ECO:0000256" key="1">
    <source>
        <dbReference type="ARBA" id="ARBA00004418"/>
    </source>
</evidence>